<evidence type="ECO:0000256" key="7">
    <source>
        <dbReference type="SAM" id="MobiDB-lite"/>
    </source>
</evidence>
<evidence type="ECO:0000256" key="5">
    <source>
        <dbReference type="ARBA" id="ARBA00023242"/>
    </source>
</evidence>
<keyword evidence="3" id="KW-0238">DNA-binding</keyword>
<feature type="domain" description="TFIIE beta" evidence="8">
    <location>
        <begin position="93"/>
        <end position="171"/>
    </location>
</feature>
<keyword evidence="4" id="KW-0804">Transcription</keyword>
<dbReference type="GO" id="GO:0003677">
    <property type="term" value="F:DNA binding"/>
    <property type="evidence" value="ECO:0007669"/>
    <property type="project" value="UniProtKB-KW"/>
</dbReference>
<evidence type="ECO:0000259" key="8">
    <source>
        <dbReference type="PROSITE" id="PS51351"/>
    </source>
</evidence>
<evidence type="ECO:0000256" key="6">
    <source>
        <dbReference type="ARBA" id="ARBA00025581"/>
    </source>
</evidence>
<feature type="region of interest" description="Disordered" evidence="7">
    <location>
        <begin position="42"/>
        <end position="69"/>
    </location>
</feature>
<sequence length="339" mass="38975">MSGKKKSSKSGGKSTLEETLKKYRKGEKAAAKIMIDVARDRAALDARSEAQQDRIRRQAEQERQRQEEKLKKANAKLLKDREAALQAQAGGNQPQQVLHVPTSLLARQKATIDCLKRTREQMTNSELKALLGFDTHLDKQSELFLTLKANEKILYDEKRDTLKYKPKFDIQNKNELLGLIVKHADGVLEEDLGDSYDGVLVDVMKLEESGKVWRVQNSETRKWVTYPRVSVVDEDGANNKEGEEEEEENVNKELIDEEFVKMYAEVKIPEEEAEFDKELRKANMEPAAKRSFRKVSREELEAEKKLMKKKKRAPNFERMKLTNVHMKDLFKGDAPDALV</sequence>
<name>K8FEC3_9CHLO</name>
<dbReference type="GO" id="GO:0006367">
    <property type="term" value="P:transcription initiation at RNA polymerase II promoter"/>
    <property type="evidence" value="ECO:0007669"/>
    <property type="project" value="InterPro"/>
</dbReference>
<dbReference type="GO" id="GO:0001097">
    <property type="term" value="F:TFIIH-class transcription factor complex binding"/>
    <property type="evidence" value="ECO:0007669"/>
    <property type="project" value="TreeGrafter"/>
</dbReference>
<feature type="region of interest" description="Disordered" evidence="7">
    <location>
        <begin position="1"/>
        <end position="27"/>
    </location>
</feature>
<keyword evidence="2" id="KW-0805">Transcription regulation</keyword>
<dbReference type="Pfam" id="PF02186">
    <property type="entry name" value="TFIIE_beta"/>
    <property type="match status" value="1"/>
</dbReference>
<dbReference type="GeneID" id="19014546"/>
<accession>K8FEC3</accession>
<proteinExistence type="predicted"/>
<dbReference type="KEGG" id="bpg:Bathy07g00560"/>
<evidence type="ECO:0000256" key="3">
    <source>
        <dbReference type="ARBA" id="ARBA00023125"/>
    </source>
</evidence>
<dbReference type="RefSeq" id="XP_007512038.1">
    <property type="nucleotide sequence ID" value="XM_007511976.1"/>
</dbReference>
<comment type="function">
    <text evidence="6">Recruits TFIIH to the initiation complex and stimulates the RNA polymerase II C-terminal domain kinase and DNA-dependent ATPase activities of TFIIH. Both TFIIH and TFIIE are required for promoter clearance by RNA polymerase.</text>
</comment>
<dbReference type="GO" id="GO:0005673">
    <property type="term" value="C:transcription factor TFIIE complex"/>
    <property type="evidence" value="ECO:0007669"/>
    <property type="project" value="InterPro"/>
</dbReference>
<dbReference type="STRING" id="41875.K8FEC3"/>
<evidence type="ECO:0000313" key="9">
    <source>
        <dbReference type="EMBL" id="CCO66126.1"/>
    </source>
</evidence>
<evidence type="ECO:0000313" key="10">
    <source>
        <dbReference type="Proteomes" id="UP000198341"/>
    </source>
</evidence>
<keyword evidence="10" id="KW-1185">Reference proteome</keyword>
<comment type="subcellular location">
    <subcellularLocation>
        <location evidence="1">Nucleus</location>
    </subcellularLocation>
</comment>
<evidence type="ECO:0000256" key="1">
    <source>
        <dbReference type="ARBA" id="ARBA00004123"/>
    </source>
</evidence>
<keyword evidence="5" id="KW-0539">Nucleus</keyword>
<dbReference type="InterPro" id="IPR040501">
    <property type="entry name" value="TFA2_Winged_2"/>
</dbReference>
<dbReference type="Pfam" id="PF18121">
    <property type="entry name" value="TFA2_Winged_2"/>
    <property type="match status" value="1"/>
</dbReference>
<dbReference type="InterPro" id="IPR016656">
    <property type="entry name" value="TFIIE-bsu"/>
</dbReference>
<dbReference type="Proteomes" id="UP000198341">
    <property type="component" value="Chromosome 7"/>
</dbReference>
<feature type="compositionally biased region" description="Basic and acidic residues" evidence="7">
    <location>
        <begin position="15"/>
        <end position="27"/>
    </location>
</feature>
<dbReference type="OrthoDB" id="3907302at2759"/>
<dbReference type="EMBL" id="FO082272">
    <property type="protein sequence ID" value="CCO66126.1"/>
    <property type="molecule type" value="Genomic_DNA"/>
</dbReference>
<dbReference type="AlphaFoldDB" id="K8FEC3"/>
<dbReference type="eggNOG" id="KOG3095">
    <property type="taxonomic scope" value="Eukaryota"/>
</dbReference>
<dbReference type="PROSITE" id="PS51351">
    <property type="entry name" value="TFIIE_BETA_C"/>
    <property type="match status" value="1"/>
</dbReference>
<protein>
    <recommendedName>
        <fullName evidence="8">TFIIE beta domain-containing protein</fullName>
    </recommendedName>
</protein>
<reference evidence="9 10" key="1">
    <citation type="submission" date="2011-10" db="EMBL/GenBank/DDBJ databases">
        <authorList>
            <person name="Genoscope - CEA"/>
        </authorList>
    </citation>
    <scope>NUCLEOTIDE SEQUENCE [LARGE SCALE GENOMIC DNA]</scope>
    <source>
        <strain evidence="9 10">RCC 1105</strain>
    </source>
</reference>
<dbReference type="PANTHER" id="PTHR12716">
    <property type="entry name" value="TRANSCRIPTION INITIATION FACTOR IIE, BETA SUBUNIT"/>
    <property type="match status" value="1"/>
</dbReference>
<dbReference type="InterPro" id="IPR003166">
    <property type="entry name" value="TFIIE_bsu_DNA-bd"/>
</dbReference>
<evidence type="ECO:0000256" key="2">
    <source>
        <dbReference type="ARBA" id="ARBA00023015"/>
    </source>
</evidence>
<evidence type="ECO:0000256" key="4">
    <source>
        <dbReference type="ARBA" id="ARBA00023163"/>
    </source>
</evidence>
<organism evidence="9 10">
    <name type="scientific">Bathycoccus prasinos</name>
    <dbReference type="NCBI Taxonomy" id="41875"/>
    <lineage>
        <taxon>Eukaryota</taxon>
        <taxon>Viridiplantae</taxon>
        <taxon>Chlorophyta</taxon>
        <taxon>Mamiellophyceae</taxon>
        <taxon>Mamiellales</taxon>
        <taxon>Bathycoccaceae</taxon>
        <taxon>Bathycoccus</taxon>
    </lineage>
</organism>
<dbReference type="PANTHER" id="PTHR12716:SF8">
    <property type="entry name" value="TRANSCRIPTION INITIATION FACTOR IIE SUBUNIT BETA"/>
    <property type="match status" value="1"/>
</dbReference>
<gene>
    <name evidence="9" type="ORF">Bathy07g00560</name>
</gene>